<accession>A0AAE6RA11</accession>
<evidence type="ECO:0000313" key="2">
    <source>
        <dbReference type="Proteomes" id="UP000464593"/>
    </source>
</evidence>
<dbReference type="EMBL" id="CP040324">
    <property type="protein sequence ID" value="QHB26927.1"/>
    <property type="molecule type" value="Genomic_DNA"/>
</dbReference>
<organism evidence="1 2">
    <name type="scientific">Pseudomonas monteilii</name>
    <dbReference type="NCBI Taxonomy" id="76759"/>
    <lineage>
        <taxon>Bacteria</taxon>
        <taxon>Pseudomonadati</taxon>
        <taxon>Pseudomonadota</taxon>
        <taxon>Gammaproteobacteria</taxon>
        <taxon>Pseudomonadales</taxon>
        <taxon>Pseudomonadaceae</taxon>
        <taxon>Pseudomonas</taxon>
    </lineage>
</organism>
<gene>
    <name evidence="1" type="ORF">TCK1_1581</name>
</gene>
<proteinExistence type="predicted"/>
<dbReference type="AlphaFoldDB" id="A0AAE6RA11"/>
<name>A0AAE6RA11_9PSED</name>
<reference evidence="1 2" key="1">
    <citation type="submission" date="2019-05" db="EMBL/GenBank/DDBJ databases">
        <title>Complete genome sequence of Pseudomonas Pseudomonas resinovorans.</title>
        <authorList>
            <person name="Chen H.-P."/>
        </authorList>
    </citation>
    <scope>NUCLEOTIDE SEQUENCE [LARGE SCALE GENOMIC DNA]</scope>
    <source>
        <strain evidence="1 2">TCU-CK1</strain>
    </source>
</reference>
<evidence type="ECO:0000313" key="1">
    <source>
        <dbReference type="EMBL" id="QHB26927.1"/>
    </source>
</evidence>
<protein>
    <submittedName>
        <fullName evidence="1">Transcriptional regulator</fullName>
    </submittedName>
</protein>
<dbReference type="Proteomes" id="UP000464593">
    <property type="component" value="Chromosome"/>
</dbReference>
<sequence>MLLEVLRSSDLIGVLPSCLVQPGDGLQVVESPLA</sequence>